<organism evidence="1 2">
    <name type="scientific">Vibrio casei</name>
    <dbReference type="NCBI Taxonomy" id="673372"/>
    <lineage>
        <taxon>Bacteria</taxon>
        <taxon>Pseudomonadati</taxon>
        <taxon>Pseudomonadota</taxon>
        <taxon>Gammaproteobacteria</taxon>
        <taxon>Vibrionales</taxon>
        <taxon>Vibrionaceae</taxon>
        <taxon>Vibrio</taxon>
    </lineage>
</organism>
<dbReference type="RefSeq" id="WP_086959663.1">
    <property type="nucleotide sequence ID" value="NZ_FUKS01000013.1"/>
</dbReference>
<protein>
    <submittedName>
        <fullName evidence="1">Uncharacterized protein</fullName>
    </submittedName>
</protein>
<proteinExistence type="predicted"/>
<sequence length="67" mass="7243">MSSENKGSISLLGSSTTHDRNLAVACALELIKADLNSTASHVGNRLDKHMSELSRYADKIETALNKK</sequence>
<dbReference type="AlphaFoldDB" id="A0A368LHF2"/>
<comment type="caution">
    <text evidence="1">The sequence shown here is derived from an EMBL/GenBank/DDBJ whole genome shotgun (WGS) entry which is preliminary data.</text>
</comment>
<dbReference type="Proteomes" id="UP000252479">
    <property type="component" value="Unassembled WGS sequence"/>
</dbReference>
<reference evidence="1 2" key="1">
    <citation type="journal article" date="2017" name="Elife">
        <title>Extensive horizontal gene transfer in cheese-associated bacteria.</title>
        <authorList>
            <person name="Bonham K.S."/>
            <person name="Wolfe B.E."/>
            <person name="Dutton R.J."/>
        </authorList>
    </citation>
    <scope>NUCLEOTIDE SEQUENCE [LARGE SCALE GENOMIC DNA]</scope>
    <source>
        <strain evidence="1 2">JB196</strain>
    </source>
</reference>
<keyword evidence="2" id="KW-1185">Reference proteome</keyword>
<name>A0A368LHF2_9VIBR</name>
<dbReference type="EMBL" id="QPGL01000002">
    <property type="protein sequence ID" value="RCS70147.1"/>
    <property type="molecule type" value="Genomic_DNA"/>
</dbReference>
<evidence type="ECO:0000313" key="2">
    <source>
        <dbReference type="Proteomes" id="UP000252479"/>
    </source>
</evidence>
<gene>
    <name evidence="1" type="ORF">CIK83_11820</name>
</gene>
<dbReference type="GeneID" id="303189608"/>
<evidence type="ECO:0000313" key="1">
    <source>
        <dbReference type="EMBL" id="RCS70147.1"/>
    </source>
</evidence>
<accession>A0A368LHF2</accession>